<dbReference type="WBParaSite" id="L893_g26499.t1">
    <property type="protein sequence ID" value="L893_g26499.t1"/>
    <property type="gene ID" value="L893_g26499"/>
</dbReference>
<name>A0A1I7ZHK6_9BILA</name>
<feature type="signal peptide" evidence="1">
    <location>
        <begin position="1"/>
        <end position="18"/>
    </location>
</feature>
<accession>A0A1I7ZHK6</accession>
<keyword evidence="1" id="KW-0732">Signal</keyword>
<dbReference type="PANTHER" id="PTHR34150">
    <property type="entry name" value="PROTEIN CBG08832-RELATED"/>
    <property type="match status" value="1"/>
</dbReference>
<dbReference type="SMART" id="SM00289">
    <property type="entry name" value="WR1"/>
    <property type="match status" value="2"/>
</dbReference>
<proteinExistence type="predicted"/>
<keyword evidence="2" id="KW-1185">Reference proteome</keyword>
<protein>
    <submittedName>
        <fullName evidence="3">CC domain-containing protein</fullName>
    </submittedName>
</protein>
<evidence type="ECO:0000313" key="3">
    <source>
        <dbReference type="WBParaSite" id="L893_g26499.t1"/>
    </source>
</evidence>
<evidence type="ECO:0000313" key="2">
    <source>
        <dbReference type="Proteomes" id="UP000095287"/>
    </source>
</evidence>
<sequence>MSRLVCALLLGFAALASAAPSDFEAVAGNGTLLRQKRQWGCPANCYSSCSGNNQCQGYQVPTMCVQGCCCPTPVPDLSTGCAGKPAVAGCLNNLCGQGFFCQTSSNFCCRCPNGAEADRCVNGACPAGYICNTNDWCCPIGGVGGGVSGPCIGGNCPNGYTCGAGNLCYRNNGVNAFGNGVNNQFGK</sequence>
<dbReference type="PANTHER" id="PTHR34150:SF12">
    <property type="entry name" value="CC DOMAIN-CONTAINING PROTEIN"/>
    <property type="match status" value="1"/>
</dbReference>
<dbReference type="InterPro" id="IPR006150">
    <property type="entry name" value="Cys_repeat_1"/>
</dbReference>
<evidence type="ECO:0000256" key="1">
    <source>
        <dbReference type="SAM" id="SignalP"/>
    </source>
</evidence>
<feature type="chain" id="PRO_5009313454" evidence="1">
    <location>
        <begin position="19"/>
        <end position="187"/>
    </location>
</feature>
<dbReference type="AlphaFoldDB" id="A0A1I7ZHK6"/>
<dbReference type="Proteomes" id="UP000095287">
    <property type="component" value="Unplaced"/>
</dbReference>
<reference evidence="3" key="1">
    <citation type="submission" date="2016-11" db="UniProtKB">
        <authorList>
            <consortium name="WormBaseParasite"/>
        </authorList>
    </citation>
    <scope>IDENTIFICATION</scope>
</reference>
<organism evidence="2 3">
    <name type="scientific">Steinernema glaseri</name>
    <dbReference type="NCBI Taxonomy" id="37863"/>
    <lineage>
        <taxon>Eukaryota</taxon>
        <taxon>Metazoa</taxon>
        <taxon>Ecdysozoa</taxon>
        <taxon>Nematoda</taxon>
        <taxon>Chromadorea</taxon>
        <taxon>Rhabditida</taxon>
        <taxon>Tylenchina</taxon>
        <taxon>Panagrolaimomorpha</taxon>
        <taxon>Strongyloidoidea</taxon>
        <taxon>Steinernematidae</taxon>
        <taxon>Steinernema</taxon>
    </lineage>
</organism>